<evidence type="ECO:0000256" key="14">
    <source>
        <dbReference type="PIRSR" id="PIRSR004930-1"/>
    </source>
</evidence>
<evidence type="ECO:0000256" key="9">
    <source>
        <dbReference type="ARBA" id="ARBA00022741"/>
    </source>
</evidence>
<dbReference type="Pfam" id="PF01300">
    <property type="entry name" value="Sua5_yciO_yrdC"/>
    <property type="match status" value="1"/>
</dbReference>
<dbReference type="Proteomes" id="UP000030512">
    <property type="component" value="Chromosome"/>
</dbReference>
<keyword evidence="8 13" id="KW-0548">Nucleotidyltransferase</keyword>
<comment type="function">
    <text evidence="13">Required for the formation of a threonylcarbamoyl group on adenosine at position 37 (t(6)A37) in tRNAs that read codons beginning with adenine.</text>
</comment>
<dbReference type="EC" id="2.7.7.87" evidence="3 13"/>
<accession>A0A126T2W8</accession>
<dbReference type="RefSeq" id="WP_036280144.1">
    <property type="nucleotide sequence ID" value="NZ_CP014476.1"/>
</dbReference>
<feature type="binding site" evidence="14">
    <location>
        <position position="53"/>
    </location>
    <ligand>
        <name>ATP</name>
        <dbReference type="ChEBI" id="CHEBI:30616"/>
    </ligand>
</feature>
<evidence type="ECO:0000256" key="8">
    <source>
        <dbReference type="ARBA" id="ARBA00022695"/>
    </source>
</evidence>
<keyword evidence="5 13" id="KW-0963">Cytoplasm</keyword>
<keyword evidence="17" id="KW-1185">Reference proteome</keyword>
<dbReference type="PANTHER" id="PTHR17490">
    <property type="entry name" value="SUA5"/>
    <property type="match status" value="1"/>
</dbReference>
<feature type="binding site" evidence="14">
    <location>
        <position position="112"/>
    </location>
    <ligand>
        <name>ATP</name>
        <dbReference type="ChEBI" id="CHEBI:30616"/>
    </ligand>
</feature>
<comment type="similarity">
    <text evidence="2 13">Belongs to the SUA5 family.</text>
</comment>
<dbReference type="OrthoDB" id="9814580at2"/>
<feature type="binding site" evidence="14">
    <location>
        <position position="62"/>
    </location>
    <ligand>
        <name>L-threonine</name>
        <dbReference type="ChEBI" id="CHEBI:57926"/>
    </ligand>
</feature>
<dbReference type="EMBL" id="CP014476">
    <property type="protein sequence ID" value="AMK76412.1"/>
    <property type="molecule type" value="Genomic_DNA"/>
</dbReference>
<dbReference type="InterPro" id="IPR005145">
    <property type="entry name" value="Sua5_C"/>
</dbReference>
<keyword evidence="6 13" id="KW-0808">Transferase</keyword>
<feature type="binding site" evidence="14">
    <location>
        <position position="116"/>
    </location>
    <ligand>
        <name>L-threonine</name>
        <dbReference type="ChEBI" id="CHEBI:57926"/>
    </ligand>
</feature>
<evidence type="ECO:0000259" key="15">
    <source>
        <dbReference type="PROSITE" id="PS51163"/>
    </source>
</evidence>
<evidence type="ECO:0000256" key="4">
    <source>
        <dbReference type="ARBA" id="ARBA00015492"/>
    </source>
</evidence>
<dbReference type="GO" id="GO:0008033">
    <property type="term" value="P:tRNA processing"/>
    <property type="evidence" value="ECO:0007669"/>
    <property type="project" value="UniProtKB-KW"/>
</dbReference>
<comment type="subcellular location">
    <subcellularLocation>
        <location evidence="1 13">Cytoplasm</location>
    </subcellularLocation>
</comment>
<feature type="binding site" evidence="14">
    <location>
        <position position="138"/>
    </location>
    <ligand>
        <name>ATP</name>
        <dbReference type="ChEBI" id="CHEBI:30616"/>
    </ligand>
</feature>
<feature type="binding site" evidence="14">
    <location>
        <position position="30"/>
    </location>
    <ligand>
        <name>L-threonine</name>
        <dbReference type="ChEBI" id="CHEBI:57926"/>
    </ligand>
</feature>
<protein>
    <recommendedName>
        <fullName evidence="4 13">Threonylcarbamoyl-AMP synthase</fullName>
        <shortName evidence="13">TC-AMP synthase</shortName>
        <ecNumber evidence="3 13">2.7.7.87</ecNumber>
    </recommendedName>
    <alternativeName>
        <fullName evidence="11 13">L-threonylcarbamoyladenylate synthase</fullName>
    </alternativeName>
</protein>
<dbReference type="InterPro" id="IPR050156">
    <property type="entry name" value="TC-AMP_synthase_SUA5"/>
</dbReference>
<dbReference type="PROSITE" id="PS51163">
    <property type="entry name" value="YRDC"/>
    <property type="match status" value="1"/>
</dbReference>
<dbReference type="NCBIfam" id="TIGR00057">
    <property type="entry name" value="L-threonylcarbamoyladenylate synthase"/>
    <property type="match status" value="1"/>
</dbReference>
<keyword evidence="9 13" id="KW-0547">Nucleotide-binding</keyword>
<dbReference type="PANTHER" id="PTHR17490:SF16">
    <property type="entry name" value="THREONYLCARBAMOYL-AMP SYNTHASE"/>
    <property type="match status" value="1"/>
</dbReference>
<feature type="domain" description="YrdC-like" evidence="15">
    <location>
        <begin position="8"/>
        <end position="194"/>
    </location>
</feature>
<evidence type="ECO:0000313" key="16">
    <source>
        <dbReference type="EMBL" id="AMK76412.1"/>
    </source>
</evidence>
<gene>
    <name evidence="16" type="ORF">JT25_007885</name>
</gene>
<dbReference type="GO" id="GO:0000049">
    <property type="term" value="F:tRNA binding"/>
    <property type="evidence" value="ECO:0007669"/>
    <property type="project" value="TreeGrafter"/>
</dbReference>
<dbReference type="GO" id="GO:0003725">
    <property type="term" value="F:double-stranded RNA binding"/>
    <property type="evidence" value="ECO:0007669"/>
    <property type="project" value="UniProtKB-UniRule"/>
</dbReference>
<proteinExistence type="inferred from homology"/>
<organism evidence="16 17">
    <name type="scientific">Methylomonas denitrificans</name>
    <dbReference type="NCBI Taxonomy" id="1538553"/>
    <lineage>
        <taxon>Bacteria</taxon>
        <taxon>Pseudomonadati</taxon>
        <taxon>Pseudomonadota</taxon>
        <taxon>Gammaproteobacteria</taxon>
        <taxon>Methylococcales</taxon>
        <taxon>Methylococcaceae</taxon>
        <taxon>Methylomonas</taxon>
    </lineage>
</organism>
<dbReference type="GO" id="GO:0006450">
    <property type="term" value="P:regulation of translational fidelity"/>
    <property type="evidence" value="ECO:0007669"/>
    <property type="project" value="TreeGrafter"/>
</dbReference>
<evidence type="ECO:0000256" key="1">
    <source>
        <dbReference type="ARBA" id="ARBA00004496"/>
    </source>
</evidence>
<evidence type="ECO:0000313" key="17">
    <source>
        <dbReference type="Proteomes" id="UP000030512"/>
    </source>
</evidence>
<feature type="binding site" evidence="14">
    <location>
        <position position="225"/>
    </location>
    <ligand>
        <name>ATP</name>
        <dbReference type="ChEBI" id="CHEBI:30616"/>
    </ligand>
</feature>
<dbReference type="Pfam" id="PF03481">
    <property type="entry name" value="Sua5_C"/>
    <property type="match status" value="1"/>
</dbReference>
<feature type="binding site" evidence="14">
    <location>
        <position position="146"/>
    </location>
    <ligand>
        <name>ATP</name>
        <dbReference type="ChEBI" id="CHEBI:30616"/>
    </ligand>
</feature>
<dbReference type="InterPro" id="IPR010923">
    <property type="entry name" value="T(6)A37_SUA5"/>
</dbReference>
<sequence length="322" mass="34129">MNPKPVTEESIRHAVELLRQGQLVAFPTETVYGLGADAANPDAVAKIFTAKGRPADHPLIVHIASATQINDWADSVPEAALRLAEHFWPGPLTMILNKKSTVPAAVTGGQDTVGLRVPANPVALQLLQAFGGGIAAPSANRFGHISPTQADHVAEELGDSVGCILDGGPCSVGVESTIIDLSDGIPAILRPGRITRSQLKAVLQTDVRLSPQSKIRAPGMMAVHYAPNTMALLCPADTLITMTDDLCAQGKHIGILAFSAEIAEIPCLHLLRLPADAELYEPALYSSLRALDNLQLDTILIEQPPDNEAWAAVNDRLNKATV</sequence>
<evidence type="ECO:0000256" key="3">
    <source>
        <dbReference type="ARBA" id="ARBA00012584"/>
    </source>
</evidence>
<dbReference type="InterPro" id="IPR006070">
    <property type="entry name" value="Sua5-like_dom"/>
</dbReference>
<evidence type="ECO:0000256" key="2">
    <source>
        <dbReference type="ARBA" id="ARBA00007663"/>
    </source>
</evidence>
<comment type="catalytic activity">
    <reaction evidence="12 13">
        <text>L-threonine + hydrogencarbonate + ATP = L-threonylcarbamoyladenylate + diphosphate + H2O</text>
        <dbReference type="Rhea" id="RHEA:36407"/>
        <dbReference type="ChEBI" id="CHEBI:15377"/>
        <dbReference type="ChEBI" id="CHEBI:17544"/>
        <dbReference type="ChEBI" id="CHEBI:30616"/>
        <dbReference type="ChEBI" id="CHEBI:33019"/>
        <dbReference type="ChEBI" id="CHEBI:57926"/>
        <dbReference type="ChEBI" id="CHEBI:73682"/>
        <dbReference type="EC" id="2.7.7.87"/>
    </reaction>
</comment>
<keyword evidence="7 13" id="KW-0819">tRNA processing</keyword>
<dbReference type="GO" id="GO:0005524">
    <property type="term" value="F:ATP binding"/>
    <property type="evidence" value="ECO:0007669"/>
    <property type="project" value="UniProtKB-UniRule"/>
</dbReference>
<evidence type="ECO:0000256" key="11">
    <source>
        <dbReference type="ARBA" id="ARBA00029774"/>
    </source>
</evidence>
<dbReference type="Gene3D" id="3.90.870.10">
    <property type="entry name" value="DHBP synthase"/>
    <property type="match status" value="1"/>
</dbReference>
<dbReference type="GO" id="GO:0061710">
    <property type="term" value="F:L-threonylcarbamoyladenylate synthase"/>
    <property type="evidence" value="ECO:0007669"/>
    <property type="project" value="UniProtKB-EC"/>
</dbReference>
<evidence type="ECO:0000256" key="7">
    <source>
        <dbReference type="ARBA" id="ARBA00022694"/>
    </source>
</evidence>
<evidence type="ECO:0000256" key="6">
    <source>
        <dbReference type="ARBA" id="ARBA00022679"/>
    </source>
</evidence>
<keyword evidence="10 13" id="KW-0067">ATP-binding</keyword>
<reference evidence="16 17" key="1">
    <citation type="journal article" date="2015" name="Environ. Microbiol.">
        <title>Methane oxidation coupled to nitrate reduction under hypoxia by the Gammaproteobacterium Methylomonas denitrificans, sp. nov. type strain FJG1.</title>
        <authorList>
            <person name="Kits K.D."/>
            <person name="Klotz M.G."/>
            <person name="Stein L.Y."/>
        </authorList>
    </citation>
    <scope>NUCLEOTIDE SEQUENCE [LARGE SCALE GENOMIC DNA]</scope>
    <source>
        <strain evidence="16 17">FJG1</strain>
    </source>
</reference>
<dbReference type="FunFam" id="3.90.870.10:FF:000009">
    <property type="entry name" value="Threonylcarbamoyl-AMP synthase, putative"/>
    <property type="match status" value="1"/>
</dbReference>
<feature type="binding site" evidence="14">
    <location>
        <position position="190"/>
    </location>
    <ligand>
        <name>ATP</name>
        <dbReference type="ChEBI" id="CHEBI:30616"/>
    </ligand>
</feature>
<dbReference type="AlphaFoldDB" id="A0A126T2W8"/>
<dbReference type="GO" id="GO:0005737">
    <property type="term" value="C:cytoplasm"/>
    <property type="evidence" value="ECO:0007669"/>
    <property type="project" value="UniProtKB-SubCell"/>
</dbReference>
<dbReference type="KEGG" id="mdn:JT25_007885"/>
<evidence type="ECO:0000256" key="13">
    <source>
        <dbReference type="PIRNR" id="PIRNR004930"/>
    </source>
</evidence>
<dbReference type="PIRSF" id="PIRSF004930">
    <property type="entry name" value="Tln_factor_SUA5"/>
    <property type="match status" value="1"/>
</dbReference>
<feature type="binding site" evidence="14">
    <location>
        <position position="176"/>
    </location>
    <ligand>
        <name>L-threonine</name>
        <dbReference type="ChEBI" id="CHEBI:57926"/>
    </ligand>
</feature>
<evidence type="ECO:0000256" key="12">
    <source>
        <dbReference type="ARBA" id="ARBA00048366"/>
    </source>
</evidence>
<dbReference type="STRING" id="1538553.JT25_007885"/>
<evidence type="ECO:0000256" key="5">
    <source>
        <dbReference type="ARBA" id="ARBA00022490"/>
    </source>
</evidence>
<evidence type="ECO:0000256" key="10">
    <source>
        <dbReference type="ARBA" id="ARBA00022840"/>
    </source>
</evidence>
<feature type="binding site" evidence="14">
    <location>
        <position position="136"/>
    </location>
    <ligand>
        <name>L-threonine</name>
        <dbReference type="ChEBI" id="CHEBI:57926"/>
    </ligand>
</feature>
<dbReference type="SUPFAM" id="SSF55821">
    <property type="entry name" value="YrdC/RibB"/>
    <property type="match status" value="1"/>
</dbReference>
<dbReference type="InterPro" id="IPR017945">
    <property type="entry name" value="DHBP_synth_RibB-like_a/b_dom"/>
</dbReference>
<dbReference type="Gene3D" id="3.40.50.11030">
    <property type="entry name" value="Threonylcarbamoyl-AMP synthase, C-terminal domain"/>
    <property type="match status" value="1"/>
</dbReference>
<name>A0A126T2W8_9GAMM</name>
<dbReference type="InterPro" id="IPR038385">
    <property type="entry name" value="Sua5/YwlC_C"/>
</dbReference>